<accession>A0A9P6Q1X3</accession>
<organism evidence="2 3">
    <name type="scientific">Actinomortierella ambigua</name>
    <dbReference type="NCBI Taxonomy" id="1343610"/>
    <lineage>
        <taxon>Eukaryota</taxon>
        <taxon>Fungi</taxon>
        <taxon>Fungi incertae sedis</taxon>
        <taxon>Mucoromycota</taxon>
        <taxon>Mortierellomycotina</taxon>
        <taxon>Mortierellomycetes</taxon>
        <taxon>Mortierellales</taxon>
        <taxon>Mortierellaceae</taxon>
        <taxon>Actinomortierella</taxon>
    </lineage>
</organism>
<gene>
    <name evidence="2" type="ORF">DFQ27_004424</name>
</gene>
<keyword evidence="1" id="KW-0732">Signal</keyword>
<dbReference type="SUPFAM" id="SSF50370">
    <property type="entry name" value="Ricin B-like lectins"/>
    <property type="match status" value="1"/>
</dbReference>
<dbReference type="Gene3D" id="2.80.10.50">
    <property type="match status" value="1"/>
</dbReference>
<evidence type="ECO:0000313" key="3">
    <source>
        <dbReference type="Proteomes" id="UP000807716"/>
    </source>
</evidence>
<evidence type="ECO:0000256" key="1">
    <source>
        <dbReference type="SAM" id="SignalP"/>
    </source>
</evidence>
<name>A0A9P6Q1X3_9FUNG</name>
<dbReference type="InterPro" id="IPR035992">
    <property type="entry name" value="Ricin_B-like_lectins"/>
</dbReference>
<dbReference type="AlphaFoldDB" id="A0A9P6Q1X3"/>
<keyword evidence="3" id="KW-1185">Reference proteome</keyword>
<proteinExistence type="predicted"/>
<dbReference type="Proteomes" id="UP000807716">
    <property type="component" value="Unassembled WGS sequence"/>
</dbReference>
<feature type="chain" id="PRO_5040282124" evidence="1">
    <location>
        <begin position="24"/>
        <end position="174"/>
    </location>
</feature>
<comment type="caution">
    <text evidence="2">The sequence shown here is derived from an EMBL/GenBank/DDBJ whole genome shotgun (WGS) entry which is preliminary data.</text>
</comment>
<reference evidence="2" key="1">
    <citation type="journal article" date="2020" name="Fungal Divers.">
        <title>Resolving the Mortierellaceae phylogeny through synthesis of multi-gene phylogenetics and phylogenomics.</title>
        <authorList>
            <person name="Vandepol N."/>
            <person name="Liber J."/>
            <person name="Desiro A."/>
            <person name="Na H."/>
            <person name="Kennedy M."/>
            <person name="Barry K."/>
            <person name="Grigoriev I.V."/>
            <person name="Miller A.N."/>
            <person name="O'Donnell K."/>
            <person name="Stajich J.E."/>
            <person name="Bonito G."/>
        </authorList>
    </citation>
    <scope>NUCLEOTIDE SEQUENCE</scope>
    <source>
        <strain evidence="2">BC1065</strain>
    </source>
</reference>
<dbReference type="EMBL" id="JAAAJB010000308">
    <property type="protein sequence ID" value="KAG0258788.1"/>
    <property type="molecule type" value="Genomic_DNA"/>
</dbReference>
<protein>
    <submittedName>
        <fullName evidence="2">Uncharacterized protein</fullName>
    </submittedName>
</protein>
<feature type="signal peptide" evidence="1">
    <location>
        <begin position="1"/>
        <end position="23"/>
    </location>
</feature>
<sequence length="174" mass="19891">MFSTRIVLFLVFLALQIATLVTGARYQIKNRYLNSYVKAVPGAHRDEIPLVADRNHIGPGYAWDVLNLDQGGQKQRHYQLKNAHFKMSAAGDAKKGSGSRVVAVPEGRSSAWHLSPRFNDHNPTHSFVIYLEETDLAWTLEDGVVRLRKYEHKPTQQWAIVQEGHSLYEWLHTQ</sequence>
<evidence type="ECO:0000313" key="2">
    <source>
        <dbReference type="EMBL" id="KAG0258788.1"/>
    </source>
</evidence>
<dbReference type="OrthoDB" id="2427323at2759"/>